<dbReference type="InterPro" id="IPR020892">
    <property type="entry name" value="Cyclophilin-type_PPIase_CS"/>
</dbReference>
<dbReference type="AlphaFoldDB" id="A0A336LQB3"/>
<dbReference type="CDD" id="cd01926">
    <property type="entry name" value="cyclophilin_ABH_like"/>
    <property type="match status" value="1"/>
</dbReference>
<reference evidence="7" key="1">
    <citation type="submission" date="2018-07" db="EMBL/GenBank/DDBJ databases">
        <authorList>
            <person name="Quirk P.G."/>
            <person name="Krulwich T.A."/>
        </authorList>
    </citation>
    <scope>NUCLEOTIDE SEQUENCE</scope>
</reference>
<evidence type="ECO:0000256" key="4">
    <source>
        <dbReference type="ARBA" id="ARBA00023235"/>
    </source>
</evidence>
<dbReference type="VEuPathDB" id="VectorBase:CSON012023"/>
<dbReference type="Pfam" id="PF00160">
    <property type="entry name" value="Pro_isomerase"/>
    <property type="match status" value="1"/>
</dbReference>
<evidence type="ECO:0000256" key="3">
    <source>
        <dbReference type="ARBA" id="ARBA00023110"/>
    </source>
</evidence>
<evidence type="ECO:0000256" key="2">
    <source>
        <dbReference type="ARBA" id="ARBA00002388"/>
    </source>
</evidence>
<dbReference type="EMBL" id="UFQT01000054">
    <property type="protein sequence ID" value="SSX19061.1"/>
    <property type="molecule type" value="Genomic_DNA"/>
</dbReference>
<sequence>MKSILNLGLVVQNNRYFSSKIMALTRVFFDMEADGAKLGRLIIELRSDVVPKTCENFRALCTGEKGFGYKGSTFHRVIPNFMCQGGDFTHHNGTGGKSIYGAKFEDENFTLKHTGPGIMSMANAGPNTNGSQFFITTVKTAWLDNRHVVFGSVVEGMDIVKKIESFGSQSGKTSKKIVVADCGQL</sequence>
<dbReference type="PANTHER" id="PTHR11071:SF561">
    <property type="entry name" value="PEPTIDYL-PROLYL CIS-TRANS ISOMERASE D-RELATED"/>
    <property type="match status" value="1"/>
</dbReference>
<dbReference type="GO" id="GO:0006457">
    <property type="term" value="P:protein folding"/>
    <property type="evidence" value="ECO:0007669"/>
    <property type="project" value="InterPro"/>
</dbReference>
<organism evidence="7">
    <name type="scientific">Culicoides sonorensis</name>
    <name type="common">Biting midge</name>
    <dbReference type="NCBI Taxonomy" id="179676"/>
    <lineage>
        <taxon>Eukaryota</taxon>
        <taxon>Metazoa</taxon>
        <taxon>Ecdysozoa</taxon>
        <taxon>Arthropoda</taxon>
        <taxon>Hexapoda</taxon>
        <taxon>Insecta</taxon>
        <taxon>Pterygota</taxon>
        <taxon>Neoptera</taxon>
        <taxon>Endopterygota</taxon>
        <taxon>Diptera</taxon>
        <taxon>Nematocera</taxon>
        <taxon>Chironomoidea</taxon>
        <taxon>Ceratopogonidae</taxon>
        <taxon>Ceratopogoninae</taxon>
        <taxon>Culicoides</taxon>
        <taxon>Monoculicoides</taxon>
    </lineage>
</organism>
<gene>
    <name evidence="7" type="primary">CSON012023</name>
</gene>
<keyword evidence="3 5" id="KW-0697">Rotamase</keyword>
<dbReference type="PROSITE" id="PS50072">
    <property type="entry name" value="CSA_PPIASE_2"/>
    <property type="match status" value="1"/>
</dbReference>
<comment type="function">
    <text evidence="2 5">PPIases accelerate the folding of proteins. It catalyzes the cis-trans isomerization of proline imidic peptide bonds in oligopeptides.</text>
</comment>
<evidence type="ECO:0000256" key="5">
    <source>
        <dbReference type="RuleBase" id="RU363019"/>
    </source>
</evidence>
<comment type="similarity">
    <text evidence="5">Belongs to the cyclophilin-type PPIase family.</text>
</comment>
<dbReference type="PRINTS" id="PR00153">
    <property type="entry name" value="CSAPPISMRASE"/>
</dbReference>
<feature type="domain" description="PPIase cyclophilin-type" evidence="6">
    <location>
        <begin position="28"/>
        <end position="184"/>
    </location>
</feature>
<dbReference type="FunFam" id="2.40.100.10:FF:000013">
    <property type="entry name" value="Peptidyl-prolyl cis-trans isomerase"/>
    <property type="match status" value="1"/>
</dbReference>
<dbReference type="EC" id="5.2.1.8" evidence="5"/>
<dbReference type="OMA" id="FKSIVPR"/>
<dbReference type="PROSITE" id="PS00170">
    <property type="entry name" value="CSA_PPIASE_1"/>
    <property type="match status" value="1"/>
</dbReference>
<dbReference type="InterPro" id="IPR024936">
    <property type="entry name" value="Cyclophilin-type_PPIase"/>
</dbReference>
<dbReference type="GO" id="GO:0005737">
    <property type="term" value="C:cytoplasm"/>
    <property type="evidence" value="ECO:0007669"/>
    <property type="project" value="TreeGrafter"/>
</dbReference>
<dbReference type="PIRSF" id="PIRSF001467">
    <property type="entry name" value="Peptidylpro_ismrse"/>
    <property type="match status" value="1"/>
</dbReference>
<accession>A0A336LQB3</accession>
<evidence type="ECO:0000313" key="7">
    <source>
        <dbReference type="EMBL" id="SSX19061.1"/>
    </source>
</evidence>
<name>A0A336LQB3_CULSO</name>
<keyword evidence="4 5" id="KW-0413">Isomerase</keyword>
<evidence type="ECO:0000259" key="6">
    <source>
        <dbReference type="PROSITE" id="PS50072"/>
    </source>
</evidence>
<proteinExistence type="inferred from homology"/>
<evidence type="ECO:0000256" key="1">
    <source>
        <dbReference type="ARBA" id="ARBA00000971"/>
    </source>
</evidence>
<dbReference type="GO" id="GO:0003755">
    <property type="term" value="F:peptidyl-prolyl cis-trans isomerase activity"/>
    <property type="evidence" value="ECO:0007669"/>
    <property type="project" value="UniProtKB-UniRule"/>
</dbReference>
<dbReference type="SUPFAM" id="SSF50891">
    <property type="entry name" value="Cyclophilin-like"/>
    <property type="match status" value="1"/>
</dbReference>
<dbReference type="Gene3D" id="2.40.100.10">
    <property type="entry name" value="Cyclophilin-like"/>
    <property type="match status" value="1"/>
</dbReference>
<dbReference type="PANTHER" id="PTHR11071">
    <property type="entry name" value="PEPTIDYL-PROLYL CIS-TRANS ISOMERASE"/>
    <property type="match status" value="1"/>
</dbReference>
<dbReference type="InterPro" id="IPR002130">
    <property type="entry name" value="Cyclophilin-type_PPIase_dom"/>
</dbReference>
<dbReference type="GO" id="GO:0016018">
    <property type="term" value="F:cyclosporin A binding"/>
    <property type="evidence" value="ECO:0007669"/>
    <property type="project" value="TreeGrafter"/>
</dbReference>
<comment type="catalytic activity">
    <reaction evidence="1 5">
        <text>[protein]-peptidylproline (omega=180) = [protein]-peptidylproline (omega=0)</text>
        <dbReference type="Rhea" id="RHEA:16237"/>
        <dbReference type="Rhea" id="RHEA-COMP:10747"/>
        <dbReference type="Rhea" id="RHEA-COMP:10748"/>
        <dbReference type="ChEBI" id="CHEBI:83833"/>
        <dbReference type="ChEBI" id="CHEBI:83834"/>
        <dbReference type="EC" id="5.2.1.8"/>
    </reaction>
</comment>
<dbReference type="InterPro" id="IPR029000">
    <property type="entry name" value="Cyclophilin-like_dom_sf"/>
</dbReference>
<protein>
    <recommendedName>
        <fullName evidence="5">Peptidyl-prolyl cis-trans isomerase</fullName>
        <shortName evidence="5">PPIase</shortName>
        <ecNumber evidence="5">5.2.1.8</ecNumber>
    </recommendedName>
</protein>